<feature type="compositionally biased region" description="Polar residues" evidence="1">
    <location>
        <begin position="80"/>
        <end position="92"/>
    </location>
</feature>
<feature type="region of interest" description="Disordered" evidence="1">
    <location>
        <begin position="348"/>
        <end position="371"/>
    </location>
</feature>
<feature type="compositionally biased region" description="Low complexity" evidence="1">
    <location>
        <begin position="228"/>
        <end position="244"/>
    </location>
</feature>
<feature type="compositionally biased region" description="Polar residues" evidence="1">
    <location>
        <begin position="561"/>
        <end position="585"/>
    </location>
</feature>
<feature type="region of interest" description="Disordered" evidence="1">
    <location>
        <begin position="460"/>
        <end position="498"/>
    </location>
</feature>
<dbReference type="Proteomes" id="UP000196158">
    <property type="component" value="Unassembled WGS sequence"/>
</dbReference>
<dbReference type="EMBL" id="FXLY01000008">
    <property type="protein sequence ID" value="SMN21674.1"/>
    <property type="molecule type" value="Genomic_DNA"/>
</dbReference>
<keyword evidence="2" id="KW-0808">Transferase</keyword>
<feature type="region of interest" description="Disordered" evidence="1">
    <location>
        <begin position="194"/>
        <end position="213"/>
    </location>
</feature>
<dbReference type="STRING" id="1789683.A0A1X7R7U4"/>
<evidence type="ECO:0000313" key="3">
    <source>
        <dbReference type="Proteomes" id="UP000196158"/>
    </source>
</evidence>
<name>A0A1X7R7U4_9SACH</name>
<feature type="region of interest" description="Disordered" evidence="1">
    <location>
        <begin position="218"/>
        <end position="311"/>
    </location>
</feature>
<proteinExistence type="predicted"/>
<keyword evidence="3" id="KW-1185">Reference proteome</keyword>
<evidence type="ECO:0000313" key="2">
    <source>
        <dbReference type="EMBL" id="SMN21674.1"/>
    </source>
</evidence>
<protein>
    <submittedName>
        <fullName evidence="2">Similar to Saccharomyces cerevisiae YER167W BCK2 Protein rich in serine and threonine residues involved in protein kinase C signaling pathway, which controls cell integrity</fullName>
    </submittedName>
</protein>
<feature type="compositionally biased region" description="Basic residues" evidence="1">
    <location>
        <begin position="358"/>
        <end position="368"/>
    </location>
</feature>
<evidence type="ECO:0000256" key="1">
    <source>
        <dbReference type="SAM" id="MobiDB-lite"/>
    </source>
</evidence>
<feature type="compositionally biased region" description="Polar residues" evidence="1">
    <location>
        <begin position="460"/>
        <end position="494"/>
    </location>
</feature>
<feature type="region of interest" description="Disordered" evidence="1">
    <location>
        <begin position="79"/>
        <end position="102"/>
    </location>
</feature>
<organism evidence="2 3">
    <name type="scientific">Maudiozyma saulgeensis</name>
    <dbReference type="NCBI Taxonomy" id="1789683"/>
    <lineage>
        <taxon>Eukaryota</taxon>
        <taxon>Fungi</taxon>
        <taxon>Dikarya</taxon>
        <taxon>Ascomycota</taxon>
        <taxon>Saccharomycotina</taxon>
        <taxon>Saccharomycetes</taxon>
        <taxon>Saccharomycetales</taxon>
        <taxon>Saccharomycetaceae</taxon>
        <taxon>Maudiozyma</taxon>
    </lineage>
</organism>
<feature type="compositionally biased region" description="Low complexity" evidence="1">
    <location>
        <begin position="298"/>
        <end position="311"/>
    </location>
</feature>
<feature type="compositionally biased region" description="Low complexity" evidence="1">
    <location>
        <begin position="606"/>
        <end position="619"/>
    </location>
</feature>
<dbReference type="GO" id="GO:0016301">
    <property type="term" value="F:kinase activity"/>
    <property type="evidence" value="ECO:0007669"/>
    <property type="project" value="UniProtKB-KW"/>
</dbReference>
<gene>
    <name evidence="2" type="ORF">KASA_0K03630G</name>
</gene>
<dbReference type="AlphaFoldDB" id="A0A1X7R7U4"/>
<feature type="compositionally biased region" description="Polar residues" evidence="1">
    <location>
        <begin position="194"/>
        <end position="208"/>
    </location>
</feature>
<keyword evidence="2" id="KW-0418">Kinase</keyword>
<feature type="compositionally biased region" description="Polar residues" evidence="1">
    <location>
        <begin position="275"/>
        <end position="284"/>
    </location>
</feature>
<feature type="compositionally biased region" description="Polar residues" evidence="1">
    <location>
        <begin position="594"/>
        <end position="605"/>
    </location>
</feature>
<reference evidence="2 3" key="1">
    <citation type="submission" date="2017-04" db="EMBL/GenBank/DDBJ databases">
        <authorList>
            <person name="Afonso C.L."/>
            <person name="Miller P.J."/>
            <person name="Scott M.A."/>
            <person name="Spackman E."/>
            <person name="Goraichik I."/>
            <person name="Dimitrov K.M."/>
            <person name="Suarez D.L."/>
            <person name="Swayne D.E."/>
        </authorList>
    </citation>
    <scope>NUCLEOTIDE SEQUENCE [LARGE SCALE GENOMIC DNA]</scope>
</reference>
<feature type="region of interest" description="Disordered" evidence="1">
    <location>
        <begin position="550"/>
        <end position="628"/>
    </location>
</feature>
<accession>A0A1X7R7U4</accession>
<feature type="compositionally biased region" description="Low complexity" evidence="1">
    <location>
        <begin position="255"/>
        <end position="273"/>
    </location>
</feature>
<dbReference type="OrthoDB" id="4069723at2759"/>
<sequence>MPKPGKTPSFSNINMTATSSIVSKSPNNESLSKWKIPHYYKRNNTGSNSIDNIPTDNSNILDHRTPSNNNLSNISGISTPDLSHQTNSTNATGKFVKSPNFKNLTSPKKMMMDENYKKQVRAKKNGKHGVVFVNYTVQDDLDKVNDSTVNQTPISNNNNNGQENSIVQDYNNSNNGIIPQPASQELSQELFESNLIPSLPQSKPNSKQKSARKRMLKIFGSSKNKFTNNMNGLTNYNNNNNNNNIKHSSIEGAKTKTISSSSSSTRKSVSKPTPLNRSISTPSLPTKEEMVMPSNANTSTSSTSSTGKKKSYGSLLKYGKLRSTTSTVSQQSMIDDVSFDDMMNEIVPKSNNDNNHMNNKKAPRKKKNTYSNLSSSYLNDPEMNTNIASMPVFNTSMDAGKAMEMAMAEQQKMIEFNFQNKMMMNNNHSTPSLNQSHINNDNNNHNISDNHQLNTVYSSTASSHLPNNTNSDTSNVSPNSNVVGLGISPSQYSPNVKHEDNDASIAFSKMFTNKKRASTMDSISNATNKIKPIGPNSGNKDINTGLSSMNNIYSPMRTVSPARQRSSTRGSSTYRLSRDVSSLTSVPDGPENNYLDTQQYNQKVPVSNNGSVGSNNNNNRAGHRKKQESISEIYRQQQYMINNTVGTPSTNIPFVTPPYFASNLAIPSSNSTSSTPSVGDISATGLIHTQNGTNINPNMYMNRNSSTYFDVNGSMDNSQNNAMIELSDIQTPLESIPAIDTMTSNTTPMQGTPSNNIIKQNKNKKLVNSNNNNEHENMPYMPNDASTGSSSALESLMTNSLSTTTSHTLNMVPTNPPSMVYQTQNGEPFTLVNTGIGSNDINLNHFGGGKVPIPTNQTNIPAKNIPGGANMPDDQLIQQMYMEFDFENPTGMLNELLRSGNAGHLSTLNTATSIQSPTLTAVAGPASSSSPTTIVPTNGGNNAFNQHMNEHGNSATTIMSGNPMVGTNMMTNNTTTDEMVQFNSNTFTIPDVYDHNMNEFNNGQTVVDGNNDMTAAFFLDN</sequence>